<organism evidence="3 4">
    <name type="scientific">Gracilariopsis chorda</name>
    <dbReference type="NCBI Taxonomy" id="448386"/>
    <lineage>
        <taxon>Eukaryota</taxon>
        <taxon>Rhodophyta</taxon>
        <taxon>Florideophyceae</taxon>
        <taxon>Rhodymeniophycidae</taxon>
        <taxon>Gracilariales</taxon>
        <taxon>Gracilariaceae</taxon>
        <taxon>Gracilariopsis</taxon>
    </lineage>
</organism>
<dbReference type="InterPro" id="IPR037518">
    <property type="entry name" value="MPN"/>
</dbReference>
<dbReference type="Pfam" id="PF01398">
    <property type="entry name" value="JAB"/>
    <property type="match status" value="1"/>
</dbReference>
<name>A0A2V3J3K1_9FLOR</name>
<dbReference type="PANTHER" id="PTHR10410">
    <property type="entry name" value="EUKARYOTIC TRANSLATION INITIATION FACTOR 3 -RELATED"/>
    <property type="match status" value="1"/>
</dbReference>
<dbReference type="AlphaFoldDB" id="A0A2V3J3K1"/>
<accession>A0A2V3J3K1</accession>
<protein>
    <submittedName>
        <fullName evidence="3">Histone H2A deubiquitinase MYSM1</fullName>
    </submittedName>
</protein>
<dbReference type="STRING" id="448386.A0A2V3J3K1"/>
<dbReference type="Proteomes" id="UP000247409">
    <property type="component" value="Unassembled WGS sequence"/>
</dbReference>
<evidence type="ECO:0000259" key="2">
    <source>
        <dbReference type="PROSITE" id="PS50249"/>
    </source>
</evidence>
<evidence type="ECO:0000313" key="4">
    <source>
        <dbReference type="Proteomes" id="UP000247409"/>
    </source>
</evidence>
<dbReference type="Gene3D" id="3.40.140.10">
    <property type="entry name" value="Cytidine Deaminase, domain 2"/>
    <property type="match status" value="1"/>
</dbReference>
<dbReference type="InterPro" id="IPR050242">
    <property type="entry name" value="JAMM_MPN+_peptidase_M67A"/>
</dbReference>
<dbReference type="EMBL" id="NBIV01000018">
    <property type="protein sequence ID" value="PXF47960.1"/>
    <property type="molecule type" value="Genomic_DNA"/>
</dbReference>
<keyword evidence="4" id="KW-1185">Reference proteome</keyword>
<evidence type="ECO:0000256" key="1">
    <source>
        <dbReference type="SAM" id="MobiDB-lite"/>
    </source>
</evidence>
<dbReference type="PROSITE" id="PS50249">
    <property type="entry name" value="MPN"/>
    <property type="match status" value="1"/>
</dbReference>
<evidence type="ECO:0000313" key="3">
    <source>
        <dbReference type="EMBL" id="PXF47960.1"/>
    </source>
</evidence>
<dbReference type="SUPFAM" id="SSF102712">
    <property type="entry name" value="JAB1/MPN domain"/>
    <property type="match status" value="1"/>
</dbReference>
<feature type="domain" description="MPN" evidence="2">
    <location>
        <begin position="83"/>
        <end position="234"/>
    </location>
</feature>
<dbReference type="OrthoDB" id="118550at2759"/>
<proteinExistence type="predicted"/>
<dbReference type="GO" id="GO:0008237">
    <property type="term" value="F:metallopeptidase activity"/>
    <property type="evidence" value="ECO:0007669"/>
    <property type="project" value="InterPro"/>
</dbReference>
<comment type="caution">
    <text evidence="3">The sequence shown here is derived from an EMBL/GenBank/DDBJ whole genome shotgun (WGS) entry which is preliminary data.</text>
</comment>
<reference evidence="3 4" key="1">
    <citation type="journal article" date="2018" name="Mol. Biol. Evol.">
        <title>Analysis of the draft genome of the red seaweed Gracilariopsis chorda provides insights into genome size evolution in Rhodophyta.</title>
        <authorList>
            <person name="Lee J."/>
            <person name="Yang E.C."/>
            <person name="Graf L."/>
            <person name="Yang J.H."/>
            <person name="Qiu H."/>
            <person name="Zel Zion U."/>
            <person name="Chan C.X."/>
            <person name="Stephens T.G."/>
            <person name="Weber A.P.M."/>
            <person name="Boo G.H."/>
            <person name="Boo S.M."/>
            <person name="Kim K.M."/>
            <person name="Shin Y."/>
            <person name="Jung M."/>
            <person name="Lee S.J."/>
            <person name="Yim H.S."/>
            <person name="Lee J.H."/>
            <person name="Bhattacharya D."/>
            <person name="Yoon H.S."/>
        </authorList>
    </citation>
    <scope>NUCLEOTIDE SEQUENCE [LARGE SCALE GENOMIC DNA]</scope>
    <source>
        <strain evidence="3 4">SKKU-2015</strain>
        <tissue evidence="3">Whole body</tissue>
    </source>
</reference>
<feature type="region of interest" description="Disordered" evidence="1">
    <location>
        <begin position="1"/>
        <end position="62"/>
    </location>
</feature>
<gene>
    <name evidence="3" type="ORF">BWQ96_02346</name>
</gene>
<sequence length="364" mass="41459">MPSSQKECIDLTESGITEDANYSSPSNVPLRRSTRARRQTEPFTIEVSQQRESKQAQSQQRLEQVPYQTAEQLGLEASVVPFVRVHPVALAMITFHAHLTKTEIIGYLAGFETEVDNKKEILIAEAFPAKQVKPSDLAKTGRSAFTEVEALPESTIEIAARVSAKGMRVVGWYHSHPDETFTTEPSRVDIENQRNYQHLVYKDEPFVAAIIAPYNEDLPDHRPDVEFFRVWAEECALKLSYEVCYNGLVQYLRATTVGNGGEISFPLDSFMGECYDLITEYSSFGRRVRLDKNWRADVLGVDKLKRALCDLVAEFDCEQVALYRSAVDAIVEAVDKAWKESAFRELERRRENAARKRRKRRRGA</sequence>
<dbReference type="InterPro" id="IPR000555">
    <property type="entry name" value="JAMM/MPN+_dom"/>
</dbReference>